<evidence type="ECO:0000313" key="2">
    <source>
        <dbReference type="EMBL" id="GAG74411.1"/>
    </source>
</evidence>
<dbReference type="SUPFAM" id="SSF103473">
    <property type="entry name" value="MFS general substrate transporter"/>
    <property type="match status" value="1"/>
</dbReference>
<reference evidence="2" key="1">
    <citation type="journal article" date="2014" name="Front. Microbiol.">
        <title>High frequency of phylogenetically diverse reductive dehalogenase-homologous genes in deep subseafloor sedimentary metagenomes.</title>
        <authorList>
            <person name="Kawai M."/>
            <person name="Futagami T."/>
            <person name="Toyoda A."/>
            <person name="Takaki Y."/>
            <person name="Nishi S."/>
            <person name="Hori S."/>
            <person name="Arai W."/>
            <person name="Tsubouchi T."/>
            <person name="Morono Y."/>
            <person name="Uchiyama I."/>
            <person name="Ito T."/>
            <person name="Fujiyama A."/>
            <person name="Inagaki F."/>
            <person name="Takami H."/>
        </authorList>
    </citation>
    <scope>NUCLEOTIDE SEQUENCE</scope>
    <source>
        <strain evidence="2">Expedition CK06-06</strain>
    </source>
</reference>
<organism evidence="2">
    <name type="scientific">marine sediment metagenome</name>
    <dbReference type="NCBI Taxonomy" id="412755"/>
    <lineage>
        <taxon>unclassified sequences</taxon>
        <taxon>metagenomes</taxon>
        <taxon>ecological metagenomes</taxon>
    </lineage>
</organism>
<keyword evidence="1" id="KW-0812">Transmembrane</keyword>
<comment type="caution">
    <text evidence="2">The sequence shown here is derived from an EMBL/GenBank/DDBJ whole genome shotgun (WGS) entry which is preliminary data.</text>
</comment>
<evidence type="ECO:0000256" key="1">
    <source>
        <dbReference type="SAM" id="Phobius"/>
    </source>
</evidence>
<name>X1BQF9_9ZZZZ</name>
<gene>
    <name evidence="2" type="ORF">S01H4_03028</name>
</gene>
<sequence length="82" mass="9642">MKNRVSKLITKINETIRSYPKQFWIIFGGSFISSIGSGLIFPFFALYVRKKFGLSMTGVGYTFVNLYLLFPFIYEFFNLRFI</sequence>
<feature type="transmembrane region" description="Helical" evidence="1">
    <location>
        <begin position="59"/>
        <end position="77"/>
    </location>
</feature>
<feature type="transmembrane region" description="Helical" evidence="1">
    <location>
        <begin position="23"/>
        <end position="47"/>
    </location>
</feature>
<dbReference type="InterPro" id="IPR036259">
    <property type="entry name" value="MFS_trans_sf"/>
</dbReference>
<dbReference type="EMBL" id="BART01000706">
    <property type="protein sequence ID" value="GAG74411.1"/>
    <property type="molecule type" value="Genomic_DNA"/>
</dbReference>
<dbReference type="AlphaFoldDB" id="X1BQF9"/>
<keyword evidence="1" id="KW-0472">Membrane</keyword>
<proteinExistence type="predicted"/>
<protein>
    <recommendedName>
        <fullName evidence="3">Major facilitator superfamily (MFS) profile domain-containing protein</fullName>
    </recommendedName>
</protein>
<accession>X1BQF9</accession>
<evidence type="ECO:0008006" key="3">
    <source>
        <dbReference type="Google" id="ProtNLM"/>
    </source>
</evidence>
<keyword evidence="1" id="KW-1133">Transmembrane helix</keyword>